<accession>A0AAE0P8X7</accession>
<comment type="caution">
    <text evidence="1">The sequence shown here is derived from an EMBL/GenBank/DDBJ whole genome shotgun (WGS) entry which is preliminary data.</text>
</comment>
<dbReference type="Proteomes" id="UP001281003">
    <property type="component" value="Unassembled WGS sequence"/>
</dbReference>
<proteinExistence type="predicted"/>
<keyword evidence="2" id="KW-1185">Reference proteome</keyword>
<protein>
    <submittedName>
        <fullName evidence="1">Uncharacterized protein</fullName>
    </submittedName>
</protein>
<dbReference type="EMBL" id="JAUTDP010000010">
    <property type="protein sequence ID" value="KAK3395488.1"/>
    <property type="molecule type" value="Genomic_DNA"/>
</dbReference>
<evidence type="ECO:0000313" key="1">
    <source>
        <dbReference type="EMBL" id="KAK3395488.1"/>
    </source>
</evidence>
<organism evidence="1 2">
    <name type="scientific">Sordaria brevicollis</name>
    <dbReference type="NCBI Taxonomy" id="83679"/>
    <lineage>
        <taxon>Eukaryota</taxon>
        <taxon>Fungi</taxon>
        <taxon>Dikarya</taxon>
        <taxon>Ascomycota</taxon>
        <taxon>Pezizomycotina</taxon>
        <taxon>Sordariomycetes</taxon>
        <taxon>Sordariomycetidae</taxon>
        <taxon>Sordariales</taxon>
        <taxon>Sordariaceae</taxon>
        <taxon>Sordaria</taxon>
    </lineage>
</organism>
<reference evidence="1" key="2">
    <citation type="submission" date="2023-07" db="EMBL/GenBank/DDBJ databases">
        <authorList>
            <consortium name="Lawrence Berkeley National Laboratory"/>
            <person name="Haridas S."/>
            <person name="Hensen N."/>
            <person name="Bonometti L."/>
            <person name="Westerberg I."/>
            <person name="Brannstrom I.O."/>
            <person name="Guillou S."/>
            <person name="Cros-Aarteil S."/>
            <person name="Calhoun S."/>
            <person name="Kuo A."/>
            <person name="Mondo S."/>
            <person name="Pangilinan J."/>
            <person name="Riley R."/>
            <person name="LaButti K."/>
            <person name="Andreopoulos B."/>
            <person name="Lipzen A."/>
            <person name="Chen C."/>
            <person name="Yanf M."/>
            <person name="Daum C."/>
            <person name="Ng V."/>
            <person name="Clum A."/>
            <person name="Steindorff A."/>
            <person name="Ohm R."/>
            <person name="Martin F."/>
            <person name="Silar P."/>
            <person name="Natvig D."/>
            <person name="Lalanne C."/>
            <person name="Gautier V."/>
            <person name="Ament-velasquez S.L."/>
            <person name="Kruys A."/>
            <person name="Hutchinson M.I."/>
            <person name="Powell A.J."/>
            <person name="Barry K."/>
            <person name="Miller A.N."/>
            <person name="Grigoriev I.V."/>
            <person name="Debuchy R."/>
            <person name="Gladieux P."/>
            <person name="Thoren M.H."/>
            <person name="Johannesson H."/>
        </authorList>
    </citation>
    <scope>NUCLEOTIDE SEQUENCE</scope>
    <source>
        <strain evidence="1">FGSC 1904</strain>
    </source>
</reference>
<evidence type="ECO:0000313" key="2">
    <source>
        <dbReference type="Proteomes" id="UP001281003"/>
    </source>
</evidence>
<gene>
    <name evidence="1" type="ORF">B0T20DRAFT_36111</name>
</gene>
<dbReference type="AlphaFoldDB" id="A0AAE0P8X7"/>
<name>A0AAE0P8X7_SORBR</name>
<sequence>MLPFRRRPARIDRLSRGMVRYGSIKKGTMSLCVSTAKMYTVWCEAVDWTRDQAHKESANILDPCGSGCCPSDKQSGARTEGRERKKREDRSEGKGFCWRQEESGRFPLWTFQAVCPQCLFPSEVQWQWQWQAADSGGQRGRAGGRRAISTSSRGLFGEELQLRAIRKRRLQRESTGSSWKVRIGWAPDAGFPCRLLLDRWRRWGFARGAQCAVSPAELPKGLAWSFSMNSETGWRKLIFQSEQTISVFPTTSRVELSWVEGGKRGTRITAICIPKRKRIVTGHLRFLAWRVPS</sequence>
<reference evidence="1" key="1">
    <citation type="journal article" date="2023" name="Mol. Phylogenet. Evol.">
        <title>Genome-scale phylogeny and comparative genomics of the fungal order Sordariales.</title>
        <authorList>
            <person name="Hensen N."/>
            <person name="Bonometti L."/>
            <person name="Westerberg I."/>
            <person name="Brannstrom I.O."/>
            <person name="Guillou S."/>
            <person name="Cros-Aarteil S."/>
            <person name="Calhoun S."/>
            <person name="Haridas S."/>
            <person name="Kuo A."/>
            <person name="Mondo S."/>
            <person name="Pangilinan J."/>
            <person name="Riley R."/>
            <person name="LaButti K."/>
            <person name="Andreopoulos B."/>
            <person name="Lipzen A."/>
            <person name="Chen C."/>
            <person name="Yan M."/>
            <person name="Daum C."/>
            <person name="Ng V."/>
            <person name="Clum A."/>
            <person name="Steindorff A."/>
            <person name="Ohm R.A."/>
            <person name="Martin F."/>
            <person name="Silar P."/>
            <person name="Natvig D.O."/>
            <person name="Lalanne C."/>
            <person name="Gautier V."/>
            <person name="Ament-Velasquez S.L."/>
            <person name="Kruys A."/>
            <person name="Hutchinson M.I."/>
            <person name="Powell A.J."/>
            <person name="Barry K."/>
            <person name="Miller A.N."/>
            <person name="Grigoriev I.V."/>
            <person name="Debuchy R."/>
            <person name="Gladieux P."/>
            <person name="Hiltunen Thoren M."/>
            <person name="Johannesson H."/>
        </authorList>
    </citation>
    <scope>NUCLEOTIDE SEQUENCE</scope>
    <source>
        <strain evidence="1">FGSC 1904</strain>
    </source>
</reference>